<protein>
    <submittedName>
        <fullName evidence="1">Cof-type HAD-IIB family hydrolase</fullName>
    </submittedName>
</protein>
<dbReference type="AlphaFoldDB" id="A0A412G4E2"/>
<dbReference type="NCBIfam" id="TIGR01484">
    <property type="entry name" value="HAD-SF-IIB"/>
    <property type="match status" value="1"/>
</dbReference>
<dbReference type="EMBL" id="QRUP01000004">
    <property type="protein sequence ID" value="RGR75475.1"/>
    <property type="molecule type" value="Genomic_DNA"/>
</dbReference>
<comment type="caution">
    <text evidence="1">The sequence shown here is derived from an EMBL/GenBank/DDBJ whole genome shotgun (WGS) entry which is preliminary data.</text>
</comment>
<evidence type="ECO:0000313" key="1">
    <source>
        <dbReference type="EMBL" id="RGR75475.1"/>
    </source>
</evidence>
<dbReference type="SUPFAM" id="SSF56784">
    <property type="entry name" value="HAD-like"/>
    <property type="match status" value="1"/>
</dbReference>
<dbReference type="Gene3D" id="3.30.1240.10">
    <property type="match status" value="1"/>
</dbReference>
<dbReference type="GO" id="GO:0016791">
    <property type="term" value="F:phosphatase activity"/>
    <property type="evidence" value="ECO:0007669"/>
    <property type="project" value="TreeGrafter"/>
</dbReference>
<dbReference type="NCBIfam" id="TIGR00099">
    <property type="entry name" value="Cof-subfamily"/>
    <property type="match status" value="1"/>
</dbReference>
<dbReference type="RefSeq" id="WP_117894174.1">
    <property type="nucleotide sequence ID" value="NZ_CABJCV010000004.1"/>
</dbReference>
<sequence>MNVLAIDLDQTLLHTDKTVSAYTQAIFRRLKTETDHKVIVATGRAVMRAQEYMNAIEADGIISLNGAKTIYHDQILSEYGVEADKAEQLIRKLLTLPDTHVNVTYPDVILTNNRSLVTGDHVHEYTDYTTIDTFEIAKISIVTQHPELIRQFDLETYHCKLVDNAKDPNYFAILNSKVSKLTGLTDLCSHLGVSFPDVIAFGDDYNDLDILKAAGHAVVMGNAAAELKTYADDLALSNDEDGVADWVEKHLLNKK</sequence>
<dbReference type="PANTHER" id="PTHR10000">
    <property type="entry name" value="PHOSPHOSERINE PHOSPHATASE"/>
    <property type="match status" value="1"/>
</dbReference>
<keyword evidence="2" id="KW-1185">Reference proteome</keyword>
<dbReference type="GeneID" id="83014638"/>
<accession>A0A412G4E2</accession>
<organism evidence="1 2">
    <name type="scientific">Holdemania filiformis</name>
    <dbReference type="NCBI Taxonomy" id="61171"/>
    <lineage>
        <taxon>Bacteria</taxon>
        <taxon>Bacillati</taxon>
        <taxon>Bacillota</taxon>
        <taxon>Erysipelotrichia</taxon>
        <taxon>Erysipelotrichales</taxon>
        <taxon>Erysipelotrichaceae</taxon>
        <taxon>Holdemania</taxon>
    </lineage>
</organism>
<dbReference type="PANTHER" id="PTHR10000:SF8">
    <property type="entry name" value="HAD SUPERFAMILY HYDROLASE-LIKE, TYPE 3"/>
    <property type="match status" value="1"/>
</dbReference>
<name>A0A412G4E2_9FIRM</name>
<proteinExistence type="predicted"/>
<dbReference type="Pfam" id="PF08282">
    <property type="entry name" value="Hydrolase_3"/>
    <property type="match status" value="1"/>
</dbReference>
<gene>
    <name evidence="1" type="ORF">DWY25_04365</name>
</gene>
<dbReference type="InterPro" id="IPR036412">
    <property type="entry name" value="HAD-like_sf"/>
</dbReference>
<keyword evidence="1" id="KW-0378">Hydrolase</keyword>
<dbReference type="GO" id="GO:0005829">
    <property type="term" value="C:cytosol"/>
    <property type="evidence" value="ECO:0007669"/>
    <property type="project" value="TreeGrafter"/>
</dbReference>
<dbReference type="Gene3D" id="3.40.50.1000">
    <property type="entry name" value="HAD superfamily/HAD-like"/>
    <property type="match status" value="1"/>
</dbReference>
<evidence type="ECO:0000313" key="2">
    <source>
        <dbReference type="Proteomes" id="UP000284178"/>
    </source>
</evidence>
<dbReference type="InterPro" id="IPR023214">
    <property type="entry name" value="HAD_sf"/>
</dbReference>
<dbReference type="GO" id="GO:0000287">
    <property type="term" value="F:magnesium ion binding"/>
    <property type="evidence" value="ECO:0007669"/>
    <property type="project" value="TreeGrafter"/>
</dbReference>
<reference evidence="1 2" key="1">
    <citation type="submission" date="2018-08" db="EMBL/GenBank/DDBJ databases">
        <title>A genome reference for cultivated species of the human gut microbiota.</title>
        <authorList>
            <person name="Zou Y."/>
            <person name="Xue W."/>
            <person name="Luo G."/>
        </authorList>
    </citation>
    <scope>NUCLEOTIDE SEQUENCE [LARGE SCALE GENOMIC DNA]</scope>
    <source>
        <strain evidence="1 2">AF24-29</strain>
    </source>
</reference>
<dbReference type="Proteomes" id="UP000284178">
    <property type="component" value="Unassembled WGS sequence"/>
</dbReference>
<dbReference type="InterPro" id="IPR000150">
    <property type="entry name" value="Cof"/>
</dbReference>
<dbReference type="InterPro" id="IPR006379">
    <property type="entry name" value="HAD-SF_hydro_IIB"/>
</dbReference>